<feature type="transmembrane region" description="Helical" evidence="1">
    <location>
        <begin position="98"/>
        <end position="121"/>
    </location>
</feature>
<evidence type="ECO:0000313" key="4">
    <source>
        <dbReference type="Proteomes" id="UP001329825"/>
    </source>
</evidence>
<name>A0ABZ1D4R1_9TREE</name>
<organism evidence="3 4">
    <name type="scientific">Kwoniella shivajii</name>
    <dbReference type="NCBI Taxonomy" id="564305"/>
    <lineage>
        <taxon>Eukaryota</taxon>
        <taxon>Fungi</taxon>
        <taxon>Dikarya</taxon>
        <taxon>Basidiomycota</taxon>
        <taxon>Agaricomycotina</taxon>
        <taxon>Tremellomycetes</taxon>
        <taxon>Tremellales</taxon>
        <taxon>Cryptococcaceae</taxon>
        <taxon>Kwoniella</taxon>
    </lineage>
</organism>
<keyword evidence="1" id="KW-1133">Transmembrane helix</keyword>
<dbReference type="RefSeq" id="XP_062793652.1">
    <property type="nucleotide sequence ID" value="XM_062937601.1"/>
</dbReference>
<evidence type="ECO:0000313" key="3">
    <source>
        <dbReference type="EMBL" id="WRT68913.1"/>
    </source>
</evidence>
<gene>
    <name evidence="3" type="ORF">IL334_005895</name>
</gene>
<feature type="domain" description="GPI inositol-deacylase transmembrane" evidence="2">
    <location>
        <begin position="53"/>
        <end position="196"/>
    </location>
</feature>
<accession>A0ABZ1D4R1</accession>
<feature type="transmembrane region" description="Helical" evidence="1">
    <location>
        <begin position="162"/>
        <end position="181"/>
    </location>
</feature>
<keyword evidence="4" id="KW-1185">Reference proteome</keyword>
<reference evidence="3 4" key="1">
    <citation type="submission" date="2024-01" db="EMBL/GenBank/DDBJ databases">
        <title>Comparative genomics of Cryptococcus and Kwoniella reveals pathogenesis evolution and contrasting modes of karyotype evolution via chromosome fusion or intercentromeric recombination.</title>
        <authorList>
            <person name="Coelho M.A."/>
            <person name="David-Palma M."/>
            <person name="Shea T."/>
            <person name="Bowers K."/>
            <person name="McGinley-Smith S."/>
            <person name="Mohammad A.W."/>
            <person name="Gnirke A."/>
            <person name="Yurkov A.M."/>
            <person name="Nowrousian M."/>
            <person name="Sun S."/>
            <person name="Cuomo C.A."/>
            <person name="Heitman J."/>
        </authorList>
    </citation>
    <scope>NUCLEOTIDE SEQUENCE [LARGE SCALE GENOMIC DNA]</scope>
    <source>
        <strain evidence="3">CBS 11374</strain>
    </source>
</reference>
<dbReference type="EMBL" id="CP141888">
    <property type="protein sequence ID" value="WRT68913.1"/>
    <property type="molecule type" value="Genomic_DNA"/>
</dbReference>
<feature type="transmembrane region" description="Helical" evidence="1">
    <location>
        <begin position="20"/>
        <end position="39"/>
    </location>
</feature>
<feature type="transmembrane region" description="Helical" evidence="1">
    <location>
        <begin position="60"/>
        <end position="86"/>
    </location>
</feature>
<keyword evidence="1" id="KW-0472">Membrane</keyword>
<dbReference type="GeneID" id="87958025"/>
<sequence length="199" mass="22044">MGTLMQSLFGTLPASHTLLLGTTDLIFLPLVLMMGIWTFGSLASQSPRGQTARIVAQSAFFLLLVFILVPHQLAFIVSFTILWISIVWNKNSEISTEVSMTVLFIMLFLVPFKATTLLVWARSLWLNWSHSLSTDHNLFFVGPAALDVALCLQGSHPKKRSIASLVALATGAFVFGSRWTWVLQPLGHIVLMFIAGIIW</sequence>
<dbReference type="Proteomes" id="UP001329825">
    <property type="component" value="Chromosome 8"/>
</dbReference>
<protein>
    <recommendedName>
        <fullName evidence="2">GPI inositol-deacylase transmembrane domain-containing protein</fullName>
    </recommendedName>
</protein>
<dbReference type="Pfam" id="PF25140">
    <property type="entry name" value="PGAP1_TMD"/>
    <property type="match status" value="1"/>
</dbReference>
<proteinExistence type="predicted"/>
<dbReference type="InterPro" id="IPR056824">
    <property type="entry name" value="PGAP1_TMD"/>
</dbReference>
<evidence type="ECO:0000256" key="1">
    <source>
        <dbReference type="SAM" id="Phobius"/>
    </source>
</evidence>
<keyword evidence="1" id="KW-0812">Transmembrane</keyword>
<evidence type="ECO:0000259" key="2">
    <source>
        <dbReference type="Pfam" id="PF25140"/>
    </source>
</evidence>